<comment type="caution">
    <text evidence="2">The sequence shown here is derived from an EMBL/GenBank/DDBJ whole genome shotgun (WGS) entry which is preliminary data.</text>
</comment>
<feature type="region of interest" description="Disordered" evidence="1">
    <location>
        <begin position="388"/>
        <end position="413"/>
    </location>
</feature>
<keyword evidence="3" id="KW-1185">Reference proteome</keyword>
<feature type="compositionally biased region" description="Polar residues" evidence="1">
    <location>
        <begin position="388"/>
        <end position="404"/>
    </location>
</feature>
<protein>
    <recommendedName>
        <fullName evidence="4">BTB domain-containing protein</fullName>
    </recommendedName>
</protein>
<accession>A0A1B8B3C8</accession>
<sequence length="604" mass="67130">MNLKLLEKMRSSCPSRASFMDFINHTDSSATAMKGDARKADEISPMGTEIKLVKAPLGDITNIQASRDNSEKHDAVKENPAAFCDKITEIKPTKVPTEEQTDGFSSPSTVGEVSRMIEEPAPTIYRYESTGTHLSELPISEDANNEMTSVVSDRIELPPTEDTRHEITSVASDRIELNPEAPSFSQQQALETQPSGSPVFNITYQDLSDFIHEQTEGINEGSPTRQEAVEPRHLYYTYDVWNNETVPCCNKQTSSVAEGYPPNYHEAAEHQSANASASEDETDEFCPINDKAYALTQHEAAEKQSANFPYHEAVDFEHQPAYYDYLDTILEESESEHDEVIKAKFVQENAINSATSSPFKSSVASSNASATNEWGVIDSYISDTLENSTTIVDPDTPNTVASDHSSGEGKKRIIRFDPNGDLYLKVGTNHTRNMLVDSRALGRASSKLHAVISESAGDDTGEHWTIEFPDDDPKSFAILLNLIHARFEKVPAKVTLDRLFGVCTLANKYDMTSVLRPVAETWYISARTIDIGSIFKMAFIAWELGFATDFGEIVRYITHNCSLDDDSKLVFGPGKEQLAQNETMQKLPIMTCIEEHRLLALETF</sequence>
<dbReference type="AlphaFoldDB" id="A0A1B8B3C8"/>
<dbReference type="OMA" id="MAFIAWE"/>
<organism evidence="2 3">
    <name type="scientific">Fusarium poae</name>
    <dbReference type="NCBI Taxonomy" id="36050"/>
    <lineage>
        <taxon>Eukaryota</taxon>
        <taxon>Fungi</taxon>
        <taxon>Dikarya</taxon>
        <taxon>Ascomycota</taxon>
        <taxon>Pezizomycotina</taxon>
        <taxon>Sordariomycetes</taxon>
        <taxon>Hypocreomycetidae</taxon>
        <taxon>Hypocreales</taxon>
        <taxon>Nectriaceae</taxon>
        <taxon>Fusarium</taxon>
    </lineage>
</organism>
<evidence type="ECO:0000313" key="3">
    <source>
        <dbReference type="Proteomes" id="UP000091967"/>
    </source>
</evidence>
<evidence type="ECO:0000313" key="2">
    <source>
        <dbReference type="EMBL" id="OBS27239.1"/>
    </source>
</evidence>
<dbReference type="Proteomes" id="UP000091967">
    <property type="component" value="Unassembled WGS sequence"/>
</dbReference>
<dbReference type="EMBL" id="LYXU01000001">
    <property type="protein sequence ID" value="OBS27239.1"/>
    <property type="molecule type" value="Genomic_DNA"/>
</dbReference>
<reference evidence="2 3" key="1">
    <citation type="submission" date="2016-06" db="EMBL/GenBank/DDBJ databases">
        <title>Living apart together: crosstalk between the core and supernumerary genomes in a fungal plant pathogen.</title>
        <authorList>
            <person name="Vanheule A."/>
            <person name="Audenaert K."/>
            <person name="Warris S."/>
            <person name="Van De Geest H."/>
            <person name="Schijlen E."/>
            <person name="Hofte M."/>
            <person name="De Saeger S."/>
            <person name="Haesaert G."/>
            <person name="Waalwijk C."/>
            <person name="Van Der Lee T."/>
        </authorList>
    </citation>
    <scope>NUCLEOTIDE SEQUENCE [LARGE SCALE GENOMIC DNA]</scope>
    <source>
        <strain evidence="2 3">2516</strain>
    </source>
</reference>
<dbReference type="STRING" id="36050.A0A1B8B3C8"/>
<evidence type="ECO:0008006" key="4">
    <source>
        <dbReference type="Google" id="ProtNLM"/>
    </source>
</evidence>
<proteinExistence type="predicted"/>
<gene>
    <name evidence="2" type="ORF">FPOA_01181</name>
</gene>
<evidence type="ECO:0000256" key="1">
    <source>
        <dbReference type="SAM" id="MobiDB-lite"/>
    </source>
</evidence>
<name>A0A1B8B3C8_FUSPO</name>